<keyword evidence="2" id="KW-0004">4Fe-4S</keyword>
<dbReference type="InterPro" id="IPR017200">
    <property type="entry name" value="PqqE-like"/>
</dbReference>
<organism evidence="9 10">
    <name type="scientific">Halioglobus maricola</name>
    <dbReference type="NCBI Taxonomy" id="2601894"/>
    <lineage>
        <taxon>Bacteria</taxon>
        <taxon>Pseudomonadati</taxon>
        <taxon>Pseudomonadota</taxon>
        <taxon>Gammaproteobacteria</taxon>
        <taxon>Cellvibrionales</taxon>
        <taxon>Halieaceae</taxon>
        <taxon>Halioglobus</taxon>
    </lineage>
</organism>
<name>A0A5P9NFN5_9GAMM</name>
<evidence type="ECO:0000259" key="8">
    <source>
        <dbReference type="PROSITE" id="PS51918"/>
    </source>
</evidence>
<evidence type="ECO:0000256" key="4">
    <source>
        <dbReference type="ARBA" id="ARBA00022723"/>
    </source>
</evidence>
<dbReference type="InterPro" id="IPR050377">
    <property type="entry name" value="Radical_SAM_PqqE_MftC-like"/>
</dbReference>
<evidence type="ECO:0000256" key="5">
    <source>
        <dbReference type="ARBA" id="ARBA00023002"/>
    </source>
</evidence>
<evidence type="ECO:0000313" key="9">
    <source>
        <dbReference type="EMBL" id="QFU74592.1"/>
    </source>
</evidence>
<evidence type="ECO:0000313" key="10">
    <source>
        <dbReference type="Proteomes" id="UP000326287"/>
    </source>
</evidence>
<keyword evidence="5" id="KW-0560">Oxidoreductase</keyword>
<dbReference type="OrthoDB" id="9778883at2"/>
<dbReference type="PROSITE" id="PS51918">
    <property type="entry name" value="RADICAL_SAM"/>
    <property type="match status" value="1"/>
</dbReference>
<keyword evidence="10" id="KW-1185">Reference proteome</keyword>
<dbReference type="RefSeq" id="WP_152660704.1">
    <property type="nucleotide sequence ID" value="NZ_CP036422.1"/>
</dbReference>
<dbReference type="PANTHER" id="PTHR11228:SF7">
    <property type="entry name" value="PQQA PEPTIDE CYCLASE"/>
    <property type="match status" value="1"/>
</dbReference>
<reference evidence="9 10" key="1">
    <citation type="submission" date="2019-02" db="EMBL/GenBank/DDBJ databases">
        <authorList>
            <person name="Li S.-H."/>
        </authorList>
    </citation>
    <scope>NUCLEOTIDE SEQUENCE [LARGE SCALE GENOMIC DNA]</scope>
    <source>
        <strain evidence="9 10">IMCC14385</strain>
    </source>
</reference>
<dbReference type="InterPro" id="IPR000385">
    <property type="entry name" value="MoaA_NifB_PqqE_Fe-S-bd_CS"/>
</dbReference>
<dbReference type="PANTHER" id="PTHR11228">
    <property type="entry name" value="RADICAL SAM DOMAIN PROTEIN"/>
    <property type="match status" value="1"/>
</dbReference>
<dbReference type="CDD" id="cd01335">
    <property type="entry name" value="Radical_SAM"/>
    <property type="match status" value="1"/>
</dbReference>
<dbReference type="InterPro" id="IPR013785">
    <property type="entry name" value="Aldolase_TIM"/>
</dbReference>
<dbReference type="AlphaFoldDB" id="A0A5P9NFN5"/>
<dbReference type="PIRSF" id="PIRSF037420">
    <property type="entry name" value="PQQ_syn_pqqE"/>
    <property type="match status" value="1"/>
</dbReference>
<dbReference type="InterPro" id="IPR058240">
    <property type="entry name" value="rSAM_sf"/>
</dbReference>
<dbReference type="GO" id="GO:0051539">
    <property type="term" value="F:4 iron, 4 sulfur cluster binding"/>
    <property type="evidence" value="ECO:0007669"/>
    <property type="project" value="UniProtKB-KW"/>
</dbReference>
<accession>A0A5P9NFN5</accession>
<dbReference type="KEGG" id="halc:EY643_02390"/>
<dbReference type="SFLD" id="SFLDG01067">
    <property type="entry name" value="SPASM/twitch_domain_containing"/>
    <property type="match status" value="1"/>
</dbReference>
<keyword evidence="7" id="KW-0411">Iron-sulfur</keyword>
<evidence type="ECO:0000256" key="3">
    <source>
        <dbReference type="ARBA" id="ARBA00022691"/>
    </source>
</evidence>
<dbReference type="SFLD" id="SFLDS00029">
    <property type="entry name" value="Radical_SAM"/>
    <property type="match status" value="1"/>
</dbReference>
<keyword evidence="3" id="KW-0949">S-adenosyl-L-methionine</keyword>
<gene>
    <name evidence="9" type="ORF">EY643_02390</name>
</gene>
<evidence type="ECO:0000256" key="7">
    <source>
        <dbReference type="ARBA" id="ARBA00023014"/>
    </source>
</evidence>
<comment type="cofactor">
    <cofactor evidence="1">
        <name>[4Fe-4S] cluster</name>
        <dbReference type="ChEBI" id="CHEBI:49883"/>
    </cofactor>
</comment>
<evidence type="ECO:0000256" key="6">
    <source>
        <dbReference type="ARBA" id="ARBA00023004"/>
    </source>
</evidence>
<dbReference type="EMBL" id="CP036422">
    <property type="protein sequence ID" value="QFU74592.1"/>
    <property type="molecule type" value="Genomic_DNA"/>
</dbReference>
<dbReference type="InterPro" id="IPR023885">
    <property type="entry name" value="4Fe4S-binding_SPASM_dom"/>
</dbReference>
<dbReference type="GO" id="GO:0046872">
    <property type="term" value="F:metal ion binding"/>
    <property type="evidence" value="ECO:0007669"/>
    <property type="project" value="UniProtKB-KW"/>
</dbReference>
<dbReference type="PROSITE" id="PS01305">
    <property type="entry name" value="MOAA_NIFB_PQQE"/>
    <property type="match status" value="1"/>
</dbReference>
<protein>
    <submittedName>
        <fullName evidence="9">Radical SAM protein</fullName>
    </submittedName>
</protein>
<dbReference type="SUPFAM" id="SSF102114">
    <property type="entry name" value="Radical SAM enzymes"/>
    <property type="match status" value="1"/>
</dbReference>
<feature type="domain" description="Radical SAM core" evidence="8">
    <location>
        <begin position="16"/>
        <end position="224"/>
    </location>
</feature>
<evidence type="ECO:0000256" key="1">
    <source>
        <dbReference type="ARBA" id="ARBA00001966"/>
    </source>
</evidence>
<sequence length="340" mass="37695">MGSYYHQHVQRRVREQRILHDVSLELTYGCNLDCFFCYNDREKVGTPLSLAQYEALLEDLAEMQTLYLMLTGGEPMIHPHFFAIGAKAMEQGFATRVRTNGHSLSLRQALRLYDEVRPVSVEISLHGATADVHDRQTRVPGSFNRLLLNLDAARRAGLRCRLVSTPTSWNEHQIAEMFALADSLGLELRFQGPVAPRDNGDTEPMQIQPQAQTWQTVRRELRKRVSPDLIAVDLGVGEGDECATEEDATCSVGVSGVDIDPYGNVQACMHLQASAGNLHDQDIRSIWETSPLFLEARGRAVQAASQFPDGRREQHGAPLFCLAVEENANKGCGDCASGCS</sequence>
<proteinExistence type="predicted"/>
<dbReference type="Proteomes" id="UP000326287">
    <property type="component" value="Chromosome"/>
</dbReference>
<dbReference type="Pfam" id="PF13186">
    <property type="entry name" value="SPASM"/>
    <property type="match status" value="1"/>
</dbReference>
<dbReference type="Pfam" id="PF04055">
    <property type="entry name" value="Radical_SAM"/>
    <property type="match status" value="1"/>
</dbReference>
<dbReference type="GO" id="GO:0016491">
    <property type="term" value="F:oxidoreductase activity"/>
    <property type="evidence" value="ECO:0007669"/>
    <property type="project" value="UniProtKB-KW"/>
</dbReference>
<keyword evidence="4" id="KW-0479">Metal-binding</keyword>
<dbReference type="InterPro" id="IPR007197">
    <property type="entry name" value="rSAM"/>
</dbReference>
<dbReference type="SFLD" id="SFLDG01386">
    <property type="entry name" value="main_SPASM_domain-containing"/>
    <property type="match status" value="1"/>
</dbReference>
<keyword evidence="6" id="KW-0408">Iron</keyword>
<dbReference type="Gene3D" id="3.20.20.70">
    <property type="entry name" value="Aldolase class I"/>
    <property type="match status" value="1"/>
</dbReference>
<evidence type="ECO:0000256" key="2">
    <source>
        <dbReference type="ARBA" id="ARBA00022485"/>
    </source>
</evidence>